<feature type="compositionally biased region" description="Basic residues" evidence="1">
    <location>
        <begin position="482"/>
        <end position="495"/>
    </location>
</feature>
<keyword evidence="3" id="KW-1185">Reference proteome</keyword>
<feature type="compositionally biased region" description="Basic and acidic residues" evidence="1">
    <location>
        <begin position="458"/>
        <end position="477"/>
    </location>
</feature>
<reference evidence="2" key="1">
    <citation type="submission" date="2025-08" db="UniProtKB">
        <authorList>
            <consortium name="Ensembl"/>
        </authorList>
    </citation>
    <scope>IDENTIFICATION</scope>
</reference>
<feature type="region of interest" description="Disordered" evidence="1">
    <location>
        <begin position="167"/>
        <end position="213"/>
    </location>
</feature>
<proteinExistence type="predicted"/>
<feature type="compositionally biased region" description="Basic and acidic residues" evidence="1">
    <location>
        <begin position="182"/>
        <end position="191"/>
    </location>
</feature>
<protein>
    <submittedName>
        <fullName evidence="2">Uncharacterized protein</fullName>
    </submittedName>
</protein>
<feature type="compositionally biased region" description="Basic and acidic residues" evidence="1">
    <location>
        <begin position="434"/>
        <end position="449"/>
    </location>
</feature>
<dbReference type="GeneTree" id="ENSGT00940000153469"/>
<feature type="region of interest" description="Disordered" evidence="1">
    <location>
        <begin position="1"/>
        <end position="31"/>
    </location>
</feature>
<reference evidence="2" key="2">
    <citation type="submission" date="2025-09" db="UniProtKB">
        <authorList>
            <consortium name="Ensembl"/>
        </authorList>
    </citation>
    <scope>IDENTIFICATION</scope>
</reference>
<evidence type="ECO:0000256" key="1">
    <source>
        <dbReference type="SAM" id="MobiDB-lite"/>
    </source>
</evidence>
<accession>A0A8D0GCV3</accession>
<evidence type="ECO:0000313" key="2">
    <source>
        <dbReference type="Ensembl" id="ENSSPUP00000006769.1"/>
    </source>
</evidence>
<feature type="region of interest" description="Disordered" evidence="1">
    <location>
        <begin position="432"/>
        <end position="516"/>
    </location>
</feature>
<sequence length="599" mass="66744">MVGKVAMATAASPVGKDGDAQPCKKRREEDPSIKTITNYFSPLTKPMDKVLSPPKSCNILDYFKKTPTNEKVTSSIVERESTVNQANPLCIDNVKDCKSPVRTSSKLKRRGKRVDLNKKLSNMKIPGNDQVIEINSDVSREVQSPKKDDLNTSLTGNSASSLLVQELSDGDQHSKNSSNADICRKDAKKTGLEQNLTKNSLRRSRKRKHKEDMDFSESSFSSFSEEKKCENKLKQITSNITENESTINDLGPEVNADKASQVNDSTITVSFEDFLKSQGENEVDQNPEVGVLTLDSSVTADEMDNCESSQHLPLKKVTVLAQIHPVPPKSPSLLKEQKALRKIASIFLKQKSSEVEEECSLPLSNVEEIERMTWKRKSNVVIEEEELELAVLEAVSSEAVKSKATAEERHQFMKAFRQPTSDMVKNGVKKASGKLKEIEEKPSQHKGEVGDGNNTSNKKPDSETLKDSVDNDSHVNIEKSNTTKRRTNKLRKKKNKVLETREDVPNTSENNENKTTIDGAQVNENTLVDIRASPTKQSVLRRSPRQTKIEASKNITSKKTRVRTVSENEPGNNPLCASTPKANKKSLRKSTMYKAEMIT</sequence>
<feature type="compositionally biased region" description="Basic residues" evidence="1">
    <location>
        <begin position="200"/>
        <end position="209"/>
    </location>
</feature>
<name>A0A8D0GCV3_SPHPU</name>
<evidence type="ECO:0000313" key="3">
    <source>
        <dbReference type="Proteomes" id="UP000694392"/>
    </source>
</evidence>
<feature type="compositionally biased region" description="Polar residues" evidence="1">
    <location>
        <begin position="505"/>
        <end position="516"/>
    </location>
</feature>
<dbReference type="Ensembl" id="ENSSPUT00000007196.1">
    <property type="protein sequence ID" value="ENSSPUP00000006769.1"/>
    <property type="gene ID" value="ENSSPUG00000005223.1"/>
</dbReference>
<dbReference type="Proteomes" id="UP000694392">
    <property type="component" value="Unplaced"/>
</dbReference>
<organism evidence="2 3">
    <name type="scientific">Sphenodon punctatus</name>
    <name type="common">Tuatara</name>
    <name type="synonym">Hatteria punctata</name>
    <dbReference type="NCBI Taxonomy" id="8508"/>
    <lineage>
        <taxon>Eukaryota</taxon>
        <taxon>Metazoa</taxon>
        <taxon>Chordata</taxon>
        <taxon>Craniata</taxon>
        <taxon>Vertebrata</taxon>
        <taxon>Euteleostomi</taxon>
        <taxon>Lepidosauria</taxon>
        <taxon>Sphenodontia</taxon>
        <taxon>Sphenodontidae</taxon>
        <taxon>Sphenodon</taxon>
    </lineage>
</organism>
<feature type="region of interest" description="Disordered" evidence="1">
    <location>
        <begin position="556"/>
        <end position="587"/>
    </location>
</feature>
<dbReference type="AlphaFoldDB" id="A0A8D0GCV3"/>